<accession>A0A380EHG0</accession>
<dbReference type="Proteomes" id="UP000254116">
    <property type="component" value="Unassembled WGS sequence"/>
</dbReference>
<gene>
    <name evidence="1" type="ORF">NCTC10702_02173</name>
</gene>
<protein>
    <submittedName>
        <fullName evidence="1">Transcriptional regulator</fullName>
    </submittedName>
</protein>
<evidence type="ECO:0000313" key="1">
    <source>
        <dbReference type="EMBL" id="SUL35212.1"/>
    </source>
</evidence>
<evidence type="ECO:0000313" key="2">
    <source>
        <dbReference type="Proteomes" id="UP000254116"/>
    </source>
</evidence>
<proteinExistence type="predicted"/>
<dbReference type="EMBL" id="UHBY01000003">
    <property type="protein sequence ID" value="SUL35212.1"/>
    <property type="molecule type" value="Genomic_DNA"/>
</dbReference>
<reference evidence="1 2" key="1">
    <citation type="submission" date="2018-06" db="EMBL/GenBank/DDBJ databases">
        <authorList>
            <consortium name="Pathogen Informatics"/>
            <person name="Doyle S."/>
        </authorList>
    </citation>
    <scope>NUCLEOTIDE SEQUENCE [LARGE SCALE GENOMIC DNA]</scope>
    <source>
        <strain evidence="1 2">NCTC10702</strain>
    </source>
</reference>
<organism evidence="1 2">
    <name type="scientific">Staphylococcus aureus</name>
    <dbReference type="NCBI Taxonomy" id="1280"/>
    <lineage>
        <taxon>Bacteria</taxon>
        <taxon>Bacillati</taxon>
        <taxon>Bacillota</taxon>
        <taxon>Bacilli</taxon>
        <taxon>Bacillales</taxon>
        <taxon>Staphylococcaceae</taxon>
        <taxon>Staphylococcus</taxon>
    </lineage>
</organism>
<name>A0A380EHG0_STAAU</name>
<sequence length="70" mass="8095">MGLLDIASIRSIERGFNYYQSECVINLKSFSETQHEAEVKAVATKYIVVILIWNILENPYVIVLMLMEDE</sequence>
<dbReference type="AlphaFoldDB" id="A0A380EHG0"/>